<evidence type="ECO:0000256" key="7">
    <source>
        <dbReference type="ARBA" id="ARBA00022692"/>
    </source>
</evidence>
<dbReference type="FunFam" id="3.20.20.450:FF:000001">
    <property type="entry name" value="Cyclic di-GMP phosphodiesterase yahA"/>
    <property type="match status" value="1"/>
</dbReference>
<dbReference type="EC" id="3.1.4.52" evidence="4"/>
<dbReference type="InterPro" id="IPR050706">
    <property type="entry name" value="Cyclic-di-GMP_PDE-like"/>
</dbReference>
<dbReference type="Proteomes" id="UP000274541">
    <property type="component" value="Unassembled WGS sequence"/>
</dbReference>
<keyword evidence="6" id="KW-0973">c-di-GMP</keyword>
<keyword evidence="9 11" id="KW-0472">Membrane</keyword>
<dbReference type="GO" id="GO:0071732">
    <property type="term" value="P:cellular response to nitric oxide"/>
    <property type="evidence" value="ECO:0007669"/>
    <property type="project" value="UniProtKB-ARBA"/>
</dbReference>
<dbReference type="GO" id="GO:0005886">
    <property type="term" value="C:plasma membrane"/>
    <property type="evidence" value="ECO:0007669"/>
    <property type="project" value="UniProtKB-SubCell"/>
</dbReference>
<feature type="domain" description="GGDEF" evidence="13">
    <location>
        <begin position="394"/>
        <end position="530"/>
    </location>
</feature>
<dbReference type="CDD" id="cd12915">
    <property type="entry name" value="PDC2_DGC_like"/>
    <property type="match status" value="1"/>
</dbReference>
<dbReference type="Pfam" id="PF00990">
    <property type="entry name" value="GGDEF"/>
    <property type="match status" value="1"/>
</dbReference>
<feature type="transmembrane region" description="Helical" evidence="11">
    <location>
        <begin position="43"/>
        <end position="61"/>
    </location>
</feature>
<dbReference type="InterPro" id="IPR033479">
    <property type="entry name" value="dCache_1"/>
</dbReference>
<comment type="subcellular location">
    <subcellularLocation>
        <location evidence="2">Cell inner membrane</location>
    </subcellularLocation>
    <subcellularLocation>
        <location evidence="3">Cell membrane</location>
        <topology evidence="3">Multi-pass membrane protein</topology>
    </subcellularLocation>
</comment>
<evidence type="ECO:0000259" key="13">
    <source>
        <dbReference type="PROSITE" id="PS50887"/>
    </source>
</evidence>
<dbReference type="InterPro" id="IPR029787">
    <property type="entry name" value="Nucleotide_cyclase"/>
</dbReference>
<dbReference type="AlphaFoldDB" id="A0A3M3XE77"/>
<organism evidence="14 15">
    <name type="scientific">Pseudomonas syringae pv. aptata</name>
    <dbReference type="NCBI Taxonomy" id="83167"/>
    <lineage>
        <taxon>Bacteria</taxon>
        <taxon>Pseudomonadati</taxon>
        <taxon>Pseudomonadota</taxon>
        <taxon>Gammaproteobacteria</taxon>
        <taxon>Pseudomonadales</taxon>
        <taxon>Pseudomonadaceae</taxon>
        <taxon>Pseudomonas</taxon>
        <taxon>Pseudomonas syringae</taxon>
    </lineage>
</organism>
<dbReference type="Gene3D" id="3.20.20.450">
    <property type="entry name" value="EAL domain"/>
    <property type="match status" value="1"/>
</dbReference>
<dbReference type="Gene3D" id="3.30.70.270">
    <property type="match status" value="1"/>
</dbReference>
<dbReference type="PANTHER" id="PTHR33121:SF79">
    <property type="entry name" value="CYCLIC DI-GMP PHOSPHODIESTERASE PDED-RELATED"/>
    <property type="match status" value="1"/>
</dbReference>
<dbReference type="SUPFAM" id="SSF141868">
    <property type="entry name" value="EAL domain-like"/>
    <property type="match status" value="1"/>
</dbReference>
<dbReference type="InterPro" id="IPR000160">
    <property type="entry name" value="GGDEF_dom"/>
</dbReference>
<comment type="caution">
    <text evidence="14">The sequence shown here is derived from an EMBL/GenBank/DDBJ whole genome shotgun (WGS) entry which is preliminary data.</text>
</comment>
<dbReference type="GO" id="GO:0071111">
    <property type="term" value="F:cyclic-guanylate-specific phosphodiesterase activity"/>
    <property type="evidence" value="ECO:0007669"/>
    <property type="project" value="UniProtKB-EC"/>
</dbReference>
<evidence type="ECO:0000256" key="6">
    <source>
        <dbReference type="ARBA" id="ARBA00022636"/>
    </source>
</evidence>
<evidence type="ECO:0000256" key="9">
    <source>
        <dbReference type="ARBA" id="ARBA00023136"/>
    </source>
</evidence>
<feature type="domain" description="EAL" evidence="12">
    <location>
        <begin position="539"/>
        <end position="793"/>
    </location>
</feature>
<dbReference type="CDD" id="cd01949">
    <property type="entry name" value="GGDEF"/>
    <property type="match status" value="1"/>
</dbReference>
<dbReference type="PROSITE" id="PS50883">
    <property type="entry name" value="EAL"/>
    <property type="match status" value="1"/>
</dbReference>
<dbReference type="Gene3D" id="3.30.450.20">
    <property type="entry name" value="PAS domain"/>
    <property type="match status" value="2"/>
</dbReference>
<evidence type="ECO:0000256" key="1">
    <source>
        <dbReference type="ARBA" id="ARBA00001946"/>
    </source>
</evidence>
<dbReference type="CDD" id="cd01948">
    <property type="entry name" value="EAL"/>
    <property type="match status" value="1"/>
</dbReference>
<comment type="cofactor">
    <cofactor evidence="1">
        <name>Mg(2+)</name>
        <dbReference type="ChEBI" id="CHEBI:18420"/>
    </cofactor>
</comment>
<dbReference type="InterPro" id="IPR035919">
    <property type="entry name" value="EAL_sf"/>
</dbReference>
<dbReference type="CDD" id="cd12914">
    <property type="entry name" value="PDC1_DGC_like"/>
    <property type="match status" value="1"/>
</dbReference>
<evidence type="ECO:0000256" key="5">
    <source>
        <dbReference type="ARBA" id="ARBA00022475"/>
    </source>
</evidence>
<dbReference type="PROSITE" id="PS50887">
    <property type="entry name" value="GGDEF"/>
    <property type="match status" value="1"/>
</dbReference>
<accession>A0A3M3XE77</accession>
<keyword evidence="5" id="KW-1003">Cell membrane</keyword>
<evidence type="ECO:0000313" key="15">
    <source>
        <dbReference type="Proteomes" id="UP000274541"/>
    </source>
</evidence>
<evidence type="ECO:0000256" key="2">
    <source>
        <dbReference type="ARBA" id="ARBA00004533"/>
    </source>
</evidence>
<feature type="transmembrane region" description="Helical" evidence="11">
    <location>
        <begin position="322"/>
        <end position="340"/>
    </location>
</feature>
<evidence type="ECO:0000259" key="12">
    <source>
        <dbReference type="PROSITE" id="PS50883"/>
    </source>
</evidence>
<comment type="catalytic activity">
    <reaction evidence="10">
        <text>3',3'-c-di-GMP + H2O = 5'-phosphoguanylyl(3'-&gt;5')guanosine + H(+)</text>
        <dbReference type="Rhea" id="RHEA:24902"/>
        <dbReference type="ChEBI" id="CHEBI:15377"/>
        <dbReference type="ChEBI" id="CHEBI:15378"/>
        <dbReference type="ChEBI" id="CHEBI:58754"/>
        <dbReference type="ChEBI" id="CHEBI:58805"/>
        <dbReference type="EC" id="3.1.4.52"/>
    </reaction>
    <physiologicalReaction direction="left-to-right" evidence="10">
        <dbReference type="Rhea" id="RHEA:24903"/>
    </physiologicalReaction>
</comment>
<keyword evidence="8 11" id="KW-1133">Transmembrane helix</keyword>
<name>A0A3M3XE77_PSEAP</name>
<reference evidence="14 15" key="1">
    <citation type="submission" date="2018-08" db="EMBL/GenBank/DDBJ databases">
        <title>Recombination of ecologically and evolutionarily significant loci maintains genetic cohesion in the Pseudomonas syringae species complex.</title>
        <authorList>
            <person name="Dillon M."/>
            <person name="Thakur S."/>
            <person name="Almeida R.N.D."/>
            <person name="Weir B.S."/>
            <person name="Guttman D.S."/>
        </authorList>
    </citation>
    <scope>NUCLEOTIDE SEQUENCE [LARGE SCALE GENOMIC DNA]</scope>
    <source>
        <strain evidence="14 15">ICMP 4388</strain>
    </source>
</reference>
<dbReference type="NCBIfam" id="TIGR00254">
    <property type="entry name" value="GGDEF"/>
    <property type="match status" value="1"/>
</dbReference>
<proteinExistence type="predicted"/>
<keyword evidence="7 11" id="KW-0812">Transmembrane</keyword>
<dbReference type="InterPro" id="IPR043128">
    <property type="entry name" value="Rev_trsase/Diguanyl_cyclase"/>
</dbReference>
<gene>
    <name evidence="14" type="ORF">ALQ37_02616</name>
</gene>
<evidence type="ECO:0000256" key="3">
    <source>
        <dbReference type="ARBA" id="ARBA00004651"/>
    </source>
</evidence>
<dbReference type="SUPFAM" id="SSF55073">
    <property type="entry name" value="Nucleotide cyclase"/>
    <property type="match status" value="1"/>
</dbReference>
<dbReference type="InterPro" id="IPR001633">
    <property type="entry name" value="EAL_dom"/>
</dbReference>
<dbReference type="EMBL" id="RBPX01000108">
    <property type="protein sequence ID" value="RMO68420.1"/>
    <property type="molecule type" value="Genomic_DNA"/>
</dbReference>
<evidence type="ECO:0000256" key="10">
    <source>
        <dbReference type="ARBA" id="ARBA00051114"/>
    </source>
</evidence>
<dbReference type="SMART" id="SM00052">
    <property type="entry name" value="EAL"/>
    <property type="match status" value="1"/>
</dbReference>
<sequence length="807" mass="89333">MFRFGVARVWKLHSGFHCQFDDDPMQRLFSISTRLAPSALSKALIGFIALVCLSLILATAWQMNQSKLERVATARIAVSNIVLAAEQQAQDTLQQADNTLRDLAERVEQDGAAGEQQSRLTRLMAQDLVNVKGLQGLFIYDAQGNWVANSFAKGVQTRNNEDRAYFIYHRDNPDPSIHVGSIVESRNTGDMVIPVSRRINAADGSFAGVALATVPVAYFQAFFQRMDVDDKGVIFLALNNGDLLARRPTLTALMTTNVAKGDIFTRYLPYSDSGTAVINSVVDGVERVYAYRRVSGLPIVAAAGISSQHVFAPWWAYAQRSMTITGIIILALVFLGVLLYRQIQQLITAEGELNIARNDLEIIAHTDSLTHLANRRCFDTALQQEWGRASRNDATIAIILLDIDWFKQYNDTYGHLQGDDCLRQVAGLIGNSLDRSGDMAARYGGEEFVILLPETDLAGALKLAEKIRSSIEASCIEHSSSPLGRLSISSGVVAVNAAEKNRHTAALEEADRLLYLAKTKGRNRVESYTCDLSEQASERIALEQELRRALERNQLTLAYQPKINLTTHTLAGAEALIRWNHPTFGEVPPEHFIPLAEENGMILQIGDWVLEQACRQMGVWRKTCQPFGPLSVNLAGAQLRQTNLLERIEQLLTDNGLEPGCLQLEITENFIMSQTQEALAVLHQLKTLGVQLAIDDFGTGYSSLSYLKRLPLDILKIDQSFVRGLPEDTHDAAIVRAIIALGRSLQLTVIAEGVENSEQQQFLTSEGCEQIQGYIVSLPLDAEEFRERFLLMNLSDFSDSTAAKPPL</sequence>
<dbReference type="Pfam" id="PF02743">
    <property type="entry name" value="dCache_1"/>
    <property type="match status" value="1"/>
</dbReference>
<dbReference type="SMART" id="SM00267">
    <property type="entry name" value="GGDEF"/>
    <property type="match status" value="1"/>
</dbReference>
<protein>
    <recommendedName>
        <fullName evidence="4">cyclic-guanylate-specific phosphodiesterase</fullName>
        <ecNumber evidence="4">3.1.4.52</ecNumber>
    </recommendedName>
</protein>
<dbReference type="PANTHER" id="PTHR33121">
    <property type="entry name" value="CYCLIC DI-GMP PHOSPHODIESTERASE PDEF"/>
    <property type="match status" value="1"/>
</dbReference>
<dbReference type="FunFam" id="3.30.70.270:FF:000001">
    <property type="entry name" value="Diguanylate cyclase domain protein"/>
    <property type="match status" value="1"/>
</dbReference>
<evidence type="ECO:0000256" key="4">
    <source>
        <dbReference type="ARBA" id="ARBA00012282"/>
    </source>
</evidence>
<evidence type="ECO:0000313" key="14">
    <source>
        <dbReference type="EMBL" id="RMO68420.1"/>
    </source>
</evidence>
<dbReference type="Pfam" id="PF00563">
    <property type="entry name" value="EAL"/>
    <property type="match status" value="1"/>
</dbReference>
<evidence type="ECO:0000256" key="8">
    <source>
        <dbReference type="ARBA" id="ARBA00022989"/>
    </source>
</evidence>
<evidence type="ECO:0000256" key="11">
    <source>
        <dbReference type="SAM" id="Phobius"/>
    </source>
</evidence>